<evidence type="ECO:0000313" key="7">
    <source>
        <dbReference type="Proteomes" id="UP001176521"/>
    </source>
</evidence>
<comment type="subcellular location">
    <subcellularLocation>
        <location evidence="1">Membrane</location>
        <topology evidence="1">Multi-pass membrane protein</topology>
    </subcellularLocation>
</comment>
<dbReference type="PANTHER" id="PTHR23502:SF173">
    <property type="entry name" value="MFS-MULTIDRUG-RESISTANCE TRANSPORTER-RELATED"/>
    <property type="match status" value="1"/>
</dbReference>
<evidence type="ECO:0000313" key="6">
    <source>
        <dbReference type="EMBL" id="KAK0539790.1"/>
    </source>
</evidence>
<gene>
    <name evidence="6" type="ORF">OC842_000830</name>
</gene>
<dbReference type="GO" id="GO:0005886">
    <property type="term" value="C:plasma membrane"/>
    <property type="evidence" value="ECO:0007669"/>
    <property type="project" value="TreeGrafter"/>
</dbReference>
<evidence type="ECO:0000256" key="3">
    <source>
        <dbReference type="ARBA" id="ARBA00022989"/>
    </source>
</evidence>
<keyword evidence="2 5" id="KW-0812">Transmembrane</keyword>
<dbReference type="Proteomes" id="UP001176521">
    <property type="component" value="Unassembled WGS sequence"/>
</dbReference>
<organism evidence="6 7">
    <name type="scientific">Tilletia horrida</name>
    <dbReference type="NCBI Taxonomy" id="155126"/>
    <lineage>
        <taxon>Eukaryota</taxon>
        <taxon>Fungi</taxon>
        <taxon>Dikarya</taxon>
        <taxon>Basidiomycota</taxon>
        <taxon>Ustilaginomycotina</taxon>
        <taxon>Exobasidiomycetes</taxon>
        <taxon>Tilletiales</taxon>
        <taxon>Tilletiaceae</taxon>
        <taxon>Tilletia</taxon>
    </lineage>
</organism>
<dbReference type="InterPro" id="IPR036259">
    <property type="entry name" value="MFS_trans_sf"/>
</dbReference>
<protein>
    <submittedName>
        <fullName evidence="6">Uncharacterized protein</fullName>
    </submittedName>
</protein>
<sequence>DAYLANAASALAANTVCRSAAGAGFPLFASQMYERLNPRYASTLLGGIALLMLPIPFVLFKYGPKIRQLSKHAHG</sequence>
<proteinExistence type="predicted"/>
<keyword evidence="7" id="KW-1185">Reference proteome</keyword>
<evidence type="ECO:0000256" key="4">
    <source>
        <dbReference type="ARBA" id="ARBA00023136"/>
    </source>
</evidence>
<dbReference type="SUPFAM" id="SSF103473">
    <property type="entry name" value="MFS general substrate transporter"/>
    <property type="match status" value="1"/>
</dbReference>
<dbReference type="GO" id="GO:0022857">
    <property type="term" value="F:transmembrane transporter activity"/>
    <property type="evidence" value="ECO:0007669"/>
    <property type="project" value="TreeGrafter"/>
</dbReference>
<feature type="transmembrane region" description="Helical" evidence="5">
    <location>
        <begin position="40"/>
        <end position="60"/>
    </location>
</feature>
<keyword evidence="3 5" id="KW-1133">Transmembrane helix</keyword>
<dbReference type="PANTHER" id="PTHR23502">
    <property type="entry name" value="MAJOR FACILITATOR SUPERFAMILY"/>
    <property type="match status" value="1"/>
</dbReference>
<dbReference type="EMBL" id="JAPDMQ010000025">
    <property type="protein sequence ID" value="KAK0539790.1"/>
    <property type="molecule type" value="Genomic_DNA"/>
</dbReference>
<dbReference type="AlphaFoldDB" id="A0AAN6GG57"/>
<accession>A0AAN6GG57</accession>
<evidence type="ECO:0000256" key="1">
    <source>
        <dbReference type="ARBA" id="ARBA00004141"/>
    </source>
</evidence>
<keyword evidence="4 5" id="KW-0472">Membrane</keyword>
<name>A0AAN6GG57_9BASI</name>
<reference evidence="6" key="1">
    <citation type="journal article" date="2023" name="PhytoFront">
        <title>Draft Genome Resources of Seven Strains of Tilletia horrida, Causal Agent of Kernel Smut of Rice.</title>
        <authorList>
            <person name="Khanal S."/>
            <person name="Antony Babu S."/>
            <person name="Zhou X.G."/>
        </authorList>
    </citation>
    <scope>NUCLEOTIDE SEQUENCE</scope>
    <source>
        <strain evidence="6">TX3</strain>
    </source>
</reference>
<feature type="non-terminal residue" evidence="6">
    <location>
        <position position="1"/>
    </location>
</feature>
<evidence type="ECO:0000256" key="5">
    <source>
        <dbReference type="SAM" id="Phobius"/>
    </source>
</evidence>
<comment type="caution">
    <text evidence="6">The sequence shown here is derived from an EMBL/GenBank/DDBJ whole genome shotgun (WGS) entry which is preliminary data.</text>
</comment>
<evidence type="ECO:0000256" key="2">
    <source>
        <dbReference type="ARBA" id="ARBA00022692"/>
    </source>
</evidence>